<keyword evidence="4 5" id="KW-0413">Isomerase</keyword>
<dbReference type="Pfam" id="PF00842">
    <property type="entry name" value="Ala_racemase_C"/>
    <property type="match status" value="1"/>
</dbReference>
<evidence type="ECO:0000256" key="1">
    <source>
        <dbReference type="ARBA" id="ARBA00000316"/>
    </source>
</evidence>
<feature type="binding site" evidence="5 7">
    <location>
        <position position="319"/>
    </location>
    <ligand>
        <name>substrate</name>
    </ligand>
</feature>
<dbReference type="InterPro" id="IPR011079">
    <property type="entry name" value="Ala_racemase_C"/>
</dbReference>
<sequence>MINDLQEIRPVWLEINIDNLIHNLEEIKRVVNKNSSIMAVVKADAYGHGATTIAHMLSDNGINKFAVATLSEAIELRESGIDDEILIMGYTPNSQLKYVIEYDIIQTIYNYDSAYILSNLANNINKIAKIHIKIDTGMNRLGFKPIEKNIYEIEKINKLSGLEIQGIFSHFAKSDEKDKSFSHEQFKIFENIIHELENRGVYIKIKHISNSGAIIDLPEYNFDIVRAGIMLYGLYPSQDVNKNIVNLKPVMSLKAKISNIKTVCEGTGVSYGQTYVTNKETKIATIPIGYADGFTRLLSGNHEVTINDKKAPVIGRICMDQCMVDVSFIDNIDIESEVTIFGYGKNITTVDDIAEKLGTINYEVMCMMNRRIPRVYIKDKKVVKILDYLL</sequence>
<dbReference type="STRING" id="1503.CLPU_4c02300"/>
<dbReference type="GO" id="GO:0030632">
    <property type="term" value="P:D-alanine biosynthetic process"/>
    <property type="evidence" value="ECO:0007669"/>
    <property type="project" value="UniProtKB-UniRule"/>
</dbReference>
<dbReference type="GO" id="GO:0009252">
    <property type="term" value="P:peptidoglycan biosynthetic process"/>
    <property type="evidence" value="ECO:0007669"/>
    <property type="project" value="TreeGrafter"/>
</dbReference>
<organism evidence="9 10">
    <name type="scientific">Gottschalkia purinilytica</name>
    <name type="common">Clostridium purinilyticum</name>
    <dbReference type="NCBI Taxonomy" id="1503"/>
    <lineage>
        <taxon>Bacteria</taxon>
        <taxon>Bacillati</taxon>
        <taxon>Bacillota</taxon>
        <taxon>Tissierellia</taxon>
        <taxon>Tissierellales</taxon>
        <taxon>Gottschalkiaceae</taxon>
        <taxon>Gottschalkia</taxon>
    </lineage>
</organism>
<dbReference type="InterPro" id="IPR009006">
    <property type="entry name" value="Ala_racemase/Decarboxylase_C"/>
</dbReference>
<comment type="pathway">
    <text evidence="5">Amino-acid biosynthesis; D-alanine biosynthesis; D-alanine from L-alanine: step 1/1.</text>
</comment>
<comment type="function">
    <text evidence="5">Catalyzes the interconversion of L-alanine and D-alanine. May also act on other amino acids.</text>
</comment>
<keyword evidence="10" id="KW-1185">Reference proteome</keyword>
<dbReference type="GO" id="GO:0008784">
    <property type="term" value="F:alanine racemase activity"/>
    <property type="evidence" value="ECO:0007669"/>
    <property type="project" value="UniProtKB-UniRule"/>
</dbReference>
<comment type="catalytic activity">
    <reaction evidence="1 5">
        <text>L-alanine = D-alanine</text>
        <dbReference type="Rhea" id="RHEA:20249"/>
        <dbReference type="ChEBI" id="CHEBI:57416"/>
        <dbReference type="ChEBI" id="CHEBI:57972"/>
        <dbReference type="EC" id="5.1.1.1"/>
    </reaction>
</comment>
<feature type="active site" description="Proton acceptor; specific for L-alanine" evidence="5">
    <location>
        <position position="271"/>
    </location>
</feature>
<dbReference type="Pfam" id="PF01168">
    <property type="entry name" value="Ala_racemase_N"/>
    <property type="match status" value="1"/>
</dbReference>
<evidence type="ECO:0000256" key="5">
    <source>
        <dbReference type="HAMAP-Rule" id="MF_01201"/>
    </source>
</evidence>
<dbReference type="PANTHER" id="PTHR30511">
    <property type="entry name" value="ALANINE RACEMASE"/>
    <property type="match status" value="1"/>
</dbReference>
<feature type="active site" description="Proton acceptor; specific for D-alanine" evidence="5">
    <location>
        <position position="42"/>
    </location>
</feature>
<comment type="similarity">
    <text evidence="5">Belongs to the alanine racemase family.</text>
</comment>
<dbReference type="InterPro" id="IPR000821">
    <property type="entry name" value="Ala_racemase"/>
</dbReference>
<evidence type="ECO:0000256" key="3">
    <source>
        <dbReference type="ARBA" id="ARBA00022898"/>
    </source>
</evidence>
<comment type="caution">
    <text evidence="9">The sequence shown here is derived from an EMBL/GenBank/DDBJ whole genome shotgun (WGS) entry which is preliminary data.</text>
</comment>
<evidence type="ECO:0000313" key="9">
    <source>
        <dbReference type="EMBL" id="KNF09184.1"/>
    </source>
</evidence>
<dbReference type="Proteomes" id="UP000037267">
    <property type="component" value="Unassembled WGS sequence"/>
</dbReference>
<dbReference type="HAMAP" id="MF_01201">
    <property type="entry name" value="Ala_racemase"/>
    <property type="match status" value="1"/>
</dbReference>
<dbReference type="InterPro" id="IPR029066">
    <property type="entry name" value="PLP-binding_barrel"/>
</dbReference>
<dbReference type="EC" id="5.1.1.1" evidence="5"/>
<dbReference type="OrthoDB" id="9813814at2"/>
<evidence type="ECO:0000259" key="8">
    <source>
        <dbReference type="SMART" id="SM01005"/>
    </source>
</evidence>
<dbReference type="CDD" id="cd00430">
    <property type="entry name" value="PLPDE_III_AR"/>
    <property type="match status" value="1"/>
</dbReference>
<dbReference type="EMBL" id="LGSS01000004">
    <property type="protein sequence ID" value="KNF09184.1"/>
    <property type="molecule type" value="Genomic_DNA"/>
</dbReference>
<evidence type="ECO:0000256" key="2">
    <source>
        <dbReference type="ARBA" id="ARBA00001933"/>
    </source>
</evidence>
<protein>
    <recommendedName>
        <fullName evidence="5">Alanine racemase</fullName>
        <ecNumber evidence="5">5.1.1.1</ecNumber>
    </recommendedName>
</protein>
<keyword evidence="3 5" id="KW-0663">Pyridoxal phosphate</keyword>
<dbReference type="UniPathway" id="UPA00042">
    <property type="reaction ID" value="UER00497"/>
</dbReference>
<dbReference type="Gene3D" id="2.40.37.10">
    <property type="entry name" value="Lyase, Ornithine Decarboxylase, Chain A, domain 1"/>
    <property type="match status" value="1"/>
</dbReference>
<accession>A0A0L0WCH7</accession>
<evidence type="ECO:0000256" key="7">
    <source>
        <dbReference type="PIRSR" id="PIRSR600821-52"/>
    </source>
</evidence>
<feature type="domain" description="Alanine racemase C-terminal" evidence="8">
    <location>
        <begin position="250"/>
        <end position="377"/>
    </location>
</feature>
<dbReference type="PANTHER" id="PTHR30511:SF0">
    <property type="entry name" value="ALANINE RACEMASE, CATABOLIC-RELATED"/>
    <property type="match status" value="1"/>
</dbReference>
<dbReference type="FunFam" id="2.40.37.10:FF:000006">
    <property type="entry name" value="Alanine racemase"/>
    <property type="match status" value="1"/>
</dbReference>
<dbReference type="SUPFAM" id="SSF50621">
    <property type="entry name" value="Alanine racemase C-terminal domain-like"/>
    <property type="match status" value="1"/>
</dbReference>
<gene>
    <name evidence="9" type="primary">alr</name>
    <name evidence="9" type="ORF">CLPU_4c02300</name>
</gene>
<dbReference type="GO" id="GO:0030170">
    <property type="term" value="F:pyridoxal phosphate binding"/>
    <property type="evidence" value="ECO:0007669"/>
    <property type="project" value="UniProtKB-UniRule"/>
</dbReference>
<dbReference type="PROSITE" id="PS00395">
    <property type="entry name" value="ALANINE_RACEMASE"/>
    <property type="match status" value="1"/>
</dbReference>
<proteinExistence type="inferred from homology"/>
<dbReference type="PRINTS" id="PR00992">
    <property type="entry name" value="ALARACEMASE"/>
</dbReference>
<comment type="cofactor">
    <cofactor evidence="2 5 6">
        <name>pyridoxal 5'-phosphate</name>
        <dbReference type="ChEBI" id="CHEBI:597326"/>
    </cofactor>
</comment>
<evidence type="ECO:0000256" key="6">
    <source>
        <dbReference type="PIRSR" id="PIRSR600821-50"/>
    </source>
</evidence>
<evidence type="ECO:0000256" key="4">
    <source>
        <dbReference type="ARBA" id="ARBA00023235"/>
    </source>
</evidence>
<reference evidence="10" key="1">
    <citation type="submission" date="2015-07" db="EMBL/GenBank/DDBJ databases">
        <title>Draft genome sequence of the purine-degrading Gottschalkia purinilyticum DSM 1384 (formerly Clostridium purinilyticum).</title>
        <authorList>
            <person name="Poehlein A."/>
            <person name="Schiel-Bengelsdorf B."/>
            <person name="Bengelsdorf F.R."/>
            <person name="Daniel R."/>
            <person name="Duerre P."/>
        </authorList>
    </citation>
    <scope>NUCLEOTIDE SEQUENCE [LARGE SCALE GENOMIC DNA]</scope>
    <source>
        <strain evidence="10">DSM 1384</strain>
    </source>
</reference>
<dbReference type="InterPro" id="IPR020622">
    <property type="entry name" value="Ala_racemase_pyridoxalP-BS"/>
</dbReference>
<feature type="modified residue" description="N6-(pyridoxal phosphate)lysine" evidence="5 6">
    <location>
        <position position="42"/>
    </location>
</feature>
<dbReference type="AlphaFoldDB" id="A0A0L0WCH7"/>
<evidence type="ECO:0000313" key="10">
    <source>
        <dbReference type="Proteomes" id="UP000037267"/>
    </source>
</evidence>
<dbReference type="SUPFAM" id="SSF51419">
    <property type="entry name" value="PLP-binding barrel"/>
    <property type="match status" value="1"/>
</dbReference>
<name>A0A0L0WCH7_GOTPU</name>
<dbReference type="SMART" id="SM01005">
    <property type="entry name" value="Ala_racemase_C"/>
    <property type="match status" value="1"/>
</dbReference>
<dbReference type="Gene3D" id="3.20.20.10">
    <property type="entry name" value="Alanine racemase"/>
    <property type="match status" value="1"/>
</dbReference>
<dbReference type="PATRIC" id="fig|1503.3.peg.2460"/>
<dbReference type="NCBIfam" id="TIGR00492">
    <property type="entry name" value="alr"/>
    <property type="match status" value="1"/>
</dbReference>
<dbReference type="InterPro" id="IPR001608">
    <property type="entry name" value="Ala_racemase_N"/>
</dbReference>
<dbReference type="FunFam" id="3.20.20.10:FF:000002">
    <property type="entry name" value="Alanine racemase"/>
    <property type="match status" value="1"/>
</dbReference>
<dbReference type="GO" id="GO:0005829">
    <property type="term" value="C:cytosol"/>
    <property type="evidence" value="ECO:0007669"/>
    <property type="project" value="TreeGrafter"/>
</dbReference>
<dbReference type="RefSeq" id="WP_050354752.1">
    <property type="nucleotide sequence ID" value="NZ_LGSS01000004.1"/>
</dbReference>
<feature type="binding site" evidence="5 7">
    <location>
        <position position="140"/>
    </location>
    <ligand>
        <name>substrate</name>
    </ligand>
</feature>